<feature type="transmembrane region" description="Helical" evidence="1">
    <location>
        <begin position="53"/>
        <end position="75"/>
    </location>
</feature>
<accession>A0A1V4A8S2</accession>
<keyword evidence="1" id="KW-1133">Transmembrane helix</keyword>
<comment type="caution">
    <text evidence="2">The sequence shown here is derived from an EMBL/GenBank/DDBJ whole genome shotgun (WGS) entry which is preliminary data.</text>
</comment>
<evidence type="ECO:0000256" key="1">
    <source>
        <dbReference type="SAM" id="Phobius"/>
    </source>
</evidence>
<protein>
    <submittedName>
        <fullName evidence="2">Uncharacterized protein</fullName>
    </submittedName>
</protein>
<organism evidence="2 3">
    <name type="scientific">Streptomyces tsukubensis</name>
    <dbReference type="NCBI Taxonomy" id="83656"/>
    <lineage>
        <taxon>Bacteria</taxon>
        <taxon>Bacillati</taxon>
        <taxon>Actinomycetota</taxon>
        <taxon>Actinomycetes</taxon>
        <taxon>Kitasatosporales</taxon>
        <taxon>Streptomycetaceae</taxon>
        <taxon>Streptomyces</taxon>
    </lineage>
</organism>
<reference evidence="2 3" key="1">
    <citation type="submission" date="2017-02" db="EMBL/GenBank/DDBJ databases">
        <title>Draft Genome Sequence of Streptomyces tsukubaensis F601, a Producer of the immunosuppressant tacrolimus FK506.</title>
        <authorList>
            <person name="Zong G."/>
            <person name="Zhong C."/>
            <person name="Fu J."/>
            <person name="Qin R."/>
            <person name="Cao G."/>
        </authorList>
    </citation>
    <scope>NUCLEOTIDE SEQUENCE [LARGE SCALE GENOMIC DNA]</scope>
    <source>
        <strain evidence="2 3">F601</strain>
    </source>
</reference>
<dbReference type="Proteomes" id="UP000190539">
    <property type="component" value="Unassembled WGS sequence"/>
</dbReference>
<dbReference type="AlphaFoldDB" id="A0A1V4A8S2"/>
<dbReference type="EMBL" id="MVFC01000012">
    <property type="protein sequence ID" value="OON78408.1"/>
    <property type="molecule type" value="Genomic_DNA"/>
</dbReference>
<gene>
    <name evidence="2" type="ORF">B1H18_16635</name>
</gene>
<keyword evidence="1" id="KW-0472">Membrane</keyword>
<sequence>MLIPAERGRRAMAYLAIIFTAMLCLLILEALAIFVIGVLIAGEGMGLMGGPGVYGYAGLPVVLGVVCLPLFALAWRHPALRIDATGISKVRPGGTETVPWADIDKVQYSPKGAVLVLVVKAVPRPGKPNTAGGQAVAAVPYYALGNSFWRRRRPAHRGLIIDAVERFAPGKYTAVPWDLGRGRGRSS</sequence>
<evidence type="ECO:0000313" key="3">
    <source>
        <dbReference type="Proteomes" id="UP000190539"/>
    </source>
</evidence>
<proteinExistence type="predicted"/>
<evidence type="ECO:0000313" key="2">
    <source>
        <dbReference type="EMBL" id="OON78408.1"/>
    </source>
</evidence>
<keyword evidence="3" id="KW-1185">Reference proteome</keyword>
<name>A0A1V4A8S2_9ACTN</name>
<feature type="transmembrane region" description="Helical" evidence="1">
    <location>
        <begin position="12"/>
        <end position="41"/>
    </location>
</feature>
<keyword evidence="1" id="KW-0812">Transmembrane</keyword>